<dbReference type="SUPFAM" id="SSF51695">
    <property type="entry name" value="PLC-like phosphodiesterases"/>
    <property type="match status" value="1"/>
</dbReference>
<dbReference type="EMBL" id="QGTQ01000002">
    <property type="protein sequence ID" value="PWW07255.1"/>
    <property type="molecule type" value="Genomic_DNA"/>
</dbReference>
<dbReference type="OrthoDB" id="384721at2"/>
<dbReference type="RefSeq" id="WP_110042515.1">
    <property type="nucleotide sequence ID" value="NZ_CP054612.1"/>
</dbReference>
<comment type="caution">
    <text evidence="2">The sequence shown here is derived from an EMBL/GenBank/DDBJ whole genome shotgun (WGS) entry which is preliminary data.</text>
</comment>
<accession>A0A2V2Z297</accession>
<keyword evidence="3" id="KW-1185">Reference proteome</keyword>
<proteinExistence type="predicted"/>
<dbReference type="PANTHER" id="PTHR43805:SF1">
    <property type="entry name" value="GP-PDE DOMAIN-CONTAINING PROTEIN"/>
    <property type="match status" value="1"/>
</dbReference>
<evidence type="ECO:0000313" key="2">
    <source>
        <dbReference type="EMBL" id="PWW07255.1"/>
    </source>
</evidence>
<sequence>MHRLKRIIKSKVFLFFVALVAFIYLNNSSLFAKQRDGDPVLLAHRGLAQTFSLEGVENDTCTAERIYEPEHPYLENTIPSMEAAFQAGADIVEFDVHITKDNQFAVFHDWTLDCRTNVEGVTRDYTMAELKKVDIGYGYTADGGATFPFRGKGSGMMPSLTEVLDRFPNKSLLIDVKSNDPEEGKLLAQYLSKLPKEQQDLLAVYGGDEPIAAVKEAMPDMCVMSKSTMKDCLIPYLAAGWTGYTPKACEHTELHIPEKIAKWLWGWPNKFLNRMDQADTRVIVVGGDGSEFSSGFDSPADIESLPSNYSGGIWTNRIDRIAPLYNDHSDEQFVIE</sequence>
<dbReference type="Proteomes" id="UP000246635">
    <property type="component" value="Unassembled WGS sequence"/>
</dbReference>
<dbReference type="Pfam" id="PF03009">
    <property type="entry name" value="GDPD"/>
    <property type="match status" value="1"/>
</dbReference>
<evidence type="ECO:0000259" key="1">
    <source>
        <dbReference type="PROSITE" id="PS51704"/>
    </source>
</evidence>
<dbReference type="InterPro" id="IPR030395">
    <property type="entry name" value="GP_PDE_dom"/>
</dbReference>
<reference evidence="2 3" key="1">
    <citation type="submission" date="2018-05" db="EMBL/GenBank/DDBJ databases">
        <title>Genomic Encyclopedia of Type Strains, Phase III (KMG-III): the genomes of soil and plant-associated and newly described type strains.</title>
        <authorList>
            <person name="Whitman W."/>
        </authorList>
    </citation>
    <scope>NUCLEOTIDE SEQUENCE [LARGE SCALE GENOMIC DNA]</scope>
    <source>
        <strain evidence="2 3">CECT 5696</strain>
    </source>
</reference>
<dbReference type="Gene3D" id="3.20.20.190">
    <property type="entry name" value="Phosphatidylinositol (PI) phosphodiesterase"/>
    <property type="match status" value="1"/>
</dbReference>
<protein>
    <submittedName>
        <fullName evidence="2">Glycerophosphoryl diester phosphodiesterase</fullName>
    </submittedName>
</protein>
<dbReference type="AlphaFoldDB" id="A0A2V2Z297"/>
<dbReference type="GO" id="GO:0006629">
    <property type="term" value="P:lipid metabolic process"/>
    <property type="evidence" value="ECO:0007669"/>
    <property type="project" value="InterPro"/>
</dbReference>
<dbReference type="GO" id="GO:0008081">
    <property type="term" value="F:phosphoric diester hydrolase activity"/>
    <property type="evidence" value="ECO:0007669"/>
    <property type="project" value="InterPro"/>
</dbReference>
<evidence type="ECO:0000313" key="3">
    <source>
        <dbReference type="Proteomes" id="UP000246635"/>
    </source>
</evidence>
<dbReference type="InterPro" id="IPR017946">
    <property type="entry name" value="PLC-like_Pdiesterase_TIM-brl"/>
</dbReference>
<dbReference type="PANTHER" id="PTHR43805">
    <property type="entry name" value="GLYCEROPHOSPHORYL DIESTER PHOSPHODIESTERASE"/>
    <property type="match status" value="1"/>
</dbReference>
<gene>
    <name evidence="2" type="ORF">DFQ01_102147</name>
</gene>
<organism evidence="2 3">
    <name type="scientific">Paenibacillus cellulosilyticus</name>
    <dbReference type="NCBI Taxonomy" id="375489"/>
    <lineage>
        <taxon>Bacteria</taxon>
        <taxon>Bacillati</taxon>
        <taxon>Bacillota</taxon>
        <taxon>Bacilli</taxon>
        <taxon>Bacillales</taxon>
        <taxon>Paenibacillaceae</taxon>
        <taxon>Paenibacillus</taxon>
    </lineage>
</organism>
<dbReference type="PROSITE" id="PS51704">
    <property type="entry name" value="GP_PDE"/>
    <property type="match status" value="1"/>
</dbReference>
<name>A0A2V2Z297_9BACL</name>
<dbReference type="CDD" id="cd08613">
    <property type="entry name" value="GDPD_GDE4_like_1"/>
    <property type="match status" value="1"/>
</dbReference>
<feature type="domain" description="GP-PDE" evidence="1">
    <location>
        <begin position="59"/>
        <end position="325"/>
    </location>
</feature>